<evidence type="ECO:0000256" key="7">
    <source>
        <dbReference type="ARBA" id="ARBA00022915"/>
    </source>
</evidence>
<keyword evidence="8 12" id="KW-0457">Lysine biosynthesis</keyword>
<evidence type="ECO:0000256" key="2">
    <source>
        <dbReference type="ARBA" id="ARBA00005120"/>
    </source>
</evidence>
<dbReference type="RefSeq" id="WP_098039314.1">
    <property type="nucleotide sequence ID" value="NZ_CWGJ01000028.1"/>
</dbReference>
<evidence type="ECO:0000256" key="15">
    <source>
        <dbReference type="PIRSR" id="PIRSR001365-2"/>
    </source>
</evidence>
<dbReference type="NCBIfam" id="TIGR00674">
    <property type="entry name" value="dapA"/>
    <property type="match status" value="1"/>
</dbReference>
<comment type="catalytic activity">
    <reaction evidence="11 12">
        <text>L-aspartate 4-semialdehyde + pyruvate = (2S,4S)-4-hydroxy-2,3,4,5-tetrahydrodipicolinate + H2O + H(+)</text>
        <dbReference type="Rhea" id="RHEA:34171"/>
        <dbReference type="ChEBI" id="CHEBI:15361"/>
        <dbReference type="ChEBI" id="CHEBI:15377"/>
        <dbReference type="ChEBI" id="CHEBI:15378"/>
        <dbReference type="ChEBI" id="CHEBI:67139"/>
        <dbReference type="ChEBI" id="CHEBI:537519"/>
        <dbReference type="EC" id="4.3.3.7"/>
    </reaction>
</comment>
<name>A0A0H5DSY3_9BACT</name>
<accession>A0A0H5DSY3</accession>
<evidence type="ECO:0000256" key="12">
    <source>
        <dbReference type="HAMAP-Rule" id="MF_00418"/>
    </source>
</evidence>
<sequence length="318" mass="34842">MGFIKGVITALATPFDQNGEINLDAFRTHIRLQKQAQVAGIAILGTTGEAPTLTHEERSILIKVAKEETQGSLHLMVGTGSYSTRSAIQMTSEAFEMGADSALVVAPYYNKPPQEGLCRHFQEIARQSRGPIVIYNIPGRCMVNVDNSTIMQLLDEQNVAAIKECTGNVPQAQELIFKAKQKRPDVSILSGDDSGAIPLIAMGGDGLISVASNIIPKEIVLMTTYALTSRFKEAREILAKYFPLIQSLFIKTNPIPLKCAMNMMGLMAGPVRLPLTDLSQPLVNELKKELETLHLIKQHGKSQSAPQELKRELSFSRD</sequence>
<keyword evidence="5 12" id="KW-0963">Cytoplasm</keyword>
<keyword evidence="18" id="KW-1185">Reference proteome</keyword>
<dbReference type="SUPFAM" id="SSF51569">
    <property type="entry name" value="Aldolase"/>
    <property type="match status" value="1"/>
</dbReference>
<evidence type="ECO:0000313" key="17">
    <source>
        <dbReference type="EMBL" id="CRX39448.1"/>
    </source>
</evidence>
<dbReference type="Proteomes" id="UP000220251">
    <property type="component" value="Unassembled WGS sequence"/>
</dbReference>
<reference evidence="18" key="1">
    <citation type="submission" date="2015-06" db="EMBL/GenBank/DDBJ databases">
        <authorList>
            <person name="Bertelli C."/>
        </authorList>
    </citation>
    <scope>NUCLEOTIDE SEQUENCE [LARGE SCALE GENOMIC DNA]</scope>
    <source>
        <strain evidence="18">CRIB-30</strain>
    </source>
</reference>
<dbReference type="InterPro" id="IPR013785">
    <property type="entry name" value="Aldolase_TIM"/>
</dbReference>
<protein>
    <recommendedName>
        <fullName evidence="4 12">4-hydroxy-tetrahydrodipicolinate synthase</fullName>
        <shortName evidence="12">HTPA synthase</shortName>
        <ecNumber evidence="4 12">4.3.3.7</ecNumber>
    </recommendedName>
</protein>
<dbReference type="GO" id="GO:0008840">
    <property type="term" value="F:4-hydroxy-tetrahydrodipicolinate synthase activity"/>
    <property type="evidence" value="ECO:0007669"/>
    <property type="project" value="UniProtKB-UniRule"/>
</dbReference>
<dbReference type="GO" id="GO:0009089">
    <property type="term" value="P:lysine biosynthetic process via diaminopimelate"/>
    <property type="evidence" value="ECO:0007669"/>
    <property type="project" value="UniProtKB-UniRule"/>
</dbReference>
<organism evidence="17 18">
    <name type="scientific">Estrella lausannensis</name>
    <dbReference type="NCBI Taxonomy" id="483423"/>
    <lineage>
        <taxon>Bacteria</taxon>
        <taxon>Pseudomonadati</taxon>
        <taxon>Chlamydiota</taxon>
        <taxon>Chlamydiia</taxon>
        <taxon>Parachlamydiales</taxon>
        <taxon>Candidatus Criblamydiaceae</taxon>
        <taxon>Estrella</taxon>
    </lineage>
</organism>
<dbReference type="SMART" id="SM01130">
    <property type="entry name" value="DHDPS"/>
    <property type="match status" value="1"/>
</dbReference>
<dbReference type="GO" id="GO:0005737">
    <property type="term" value="C:cytoplasm"/>
    <property type="evidence" value="ECO:0007669"/>
    <property type="project" value="UniProtKB-SubCell"/>
</dbReference>
<dbReference type="HAMAP" id="MF_00418">
    <property type="entry name" value="DapA"/>
    <property type="match status" value="1"/>
</dbReference>
<dbReference type="OrthoDB" id="9782828at2"/>
<keyword evidence="10 12" id="KW-0704">Schiff base</keyword>
<evidence type="ECO:0000256" key="6">
    <source>
        <dbReference type="ARBA" id="ARBA00022605"/>
    </source>
</evidence>
<dbReference type="InterPro" id="IPR005263">
    <property type="entry name" value="DapA"/>
</dbReference>
<feature type="binding site" evidence="12 15">
    <location>
        <position position="47"/>
    </location>
    <ligand>
        <name>pyruvate</name>
        <dbReference type="ChEBI" id="CHEBI:15361"/>
    </ligand>
</feature>
<evidence type="ECO:0000256" key="4">
    <source>
        <dbReference type="ARBA" id="ARBA00012086"/>
    </source>
</evidence>
<comment type="similarity">
    <text evidence="3 12 13">Belongs to the DapA family.</text>
</comment>
<comment type="pathway">
    <text evidence="2 12">Amino-acid biosynthesis; L-lysine biosynthesis via DAP pathway; (S)-tetrahydrodipicolinate from L-aspartate: step 3/4.</text>
</comment>
<dbReference type="InterPro" id="IPR002220">
    <property type="entry name" value="DapA-like"/>
</dbReference>
<evidence type="ECO:0000313" key="18">
    <source>
        <dbReference type="Proteomes" id="UP000220251"/>
    </source>
</evidence>
<feature type="active site" description="Schiff-base intermediate with substrate" evidence="12 14">
    <location>
        <position position="163"/>
    </location>
</feature>
<feature type="region of interest" description="Disordered" evidence="16">
    <location>
        <begin position="298"/>
        <end position="318"/>
    </location>
</feature>
<feature type="site" description="Part of a proton relay during catalysis" evidence="12">
    <location>
        <position position="46"/>
    </location>
</feature>
<keyword evidence="6 12" id="KW-0028">Amino-acid biosynthesis</keyword>
<evidence type="ECO:0000256" key="3">
    <source>
        <dbReference type="ARBA" id="ARBA00007592"/>
    </source>
</evidence>
<dbReference type="PRINTS" id="PR00146">
    <property type="entry name" value="DHPICSNTHASE"/>
</dbReference>
<proteinExistence type="inferred from homology"/>
<feature type="compositionally biased region" description="Basic and acidic residues" evidence="16">
    <location>
        <begin position="308"/>
        <end position="318"/>
    </location>
</feature>
<dbReference type="GO" id="GO:0019877">
    <property type="term" value="P:diaminopimelate biosynthetic process"/>
    <property type="evidence" value="ECO:0007669"/>
    <property type="project" value="UniProtKB-UniRule"/>
</dbReference>
<evidence type="ECO:0000256" key="10">
    <source>
        <dbReference type="ARBA" id="ARBA00023270"/>
    </source>
</evidence>
<evidence type="ECO:0000256" key="13">
    <source>
        <dbReference type="PIRNR" id="PIRNR001365"/>
    </source>
</evidence>
<dbReference type="EC" id="4.3.3.7" evidence="4 12"/>
<comment type="caution">
    <text evidence="12">Was originally thought to be a dihydrodipicolinate synthase (DHDPS), catalyzing the condensation of (S)-aspartate-beta-semialdehyde [(S)-ASA] and pyruvate to dihydrodipicolinate (DHDP). However, it was shown in E.coli that the product of the enzymatic reaction is not dihydrodipicolinate but in fact (4S)-4-hydroxy-2,3,4,5-tetrahydro-(2S)-dipicolinic acid (HTPA), and that the consecutive dehydration reaction leading to DHDP is not spontaneous but catalyzed by DapB.</text>
</comment>
<dbReference type="CDD" id="cd00950">
    <property type="entry name" value="DHDPS"/>
    <property type="match status" value="1"/>
</dbReference>
<keyword evidence="7 12" id="KW-0220">Diaminopimelate biosynthesis</keyword>
<dbReference type="PANTHER" id="PTHR12128">
    <property type="entry name" value="DIHYDRODIPICOLINATE SYNTHASE"/>
    <property type="match status" value="1"/>
</dbReference>
<evidence type="ECO:0000256" key="11">
    <source>
        <dbReference type="ARBA" id="ARBA00047836"/>
    </source>
</evidence>
<comment type="subcellular location">
    <subcellularLocation>
        <location evidence="12">Cytoplasm</location>
    </subcellularLocation>
</comment>
<evidence type="ECO:0000256" key="5">
    <source>
        <dbReference type="ARBA" id="ARBA00022490"/>
    </source>
</evidence>
<gene>
    <name evidence="12 17" type="primary">dapA</name>
    <name evidence="17" type="ORF">ELAC_2127</name>
</gene>
<evidence type="ECO:0000256" key="1">
    <source>
        <dbReference type="ARBA" id="ARBA00003294"/>
    </source>
</evidence>
<evidence type="ECO:0000256" key="14">
    <source>
        <dbReference type="PIRSR" id="PIRSR001365-1"/>
    </source>
</evidence>
<feature type="active site" description="Proton donor/acceptor" evidence="12 14">
    <location>
        <position position="135"/>
    </location>
</feature>
<evidence type="ECO:0000256" key="9">
    <source>
        <dbReference type="ARBA" id="ARBA00023239"/>
    </source>
</evidence>
<dbReference type="UniPathway" id="UPA00034">
    <property type="reaction ID" value="UER00017"/>
</dbReference>
<keyword evidence="9 12" id="KW-0456">Lyase</keyword>
<dbReference type="EMBL" id="CWGJ01000028">
    <property type="protein sequence ID" value="CRX39448.1"/>
    <property type="molecule type" value="Genomic_DNA"/>
</dbReference>
<evidence type="ECO:0000256" key="8">
    <source>
        <dbReference type="ARBA" id="ARBA00023154"/>
    </source>
</evidence>
<dbReference type="Gene3D" id="3.20.20.70">
    <property type="entry name" value="Aldolase class I"/>
    <property type="match status" value="1"/>
</dbReference>
<dbReference type="PANTHER" id="PTHR12128:SF66">
    <property type="entry name" value="4-HYDROXY-2-OXOGLUTARATE ALDOLASE, MITOCHONDRIAL"/>
    <property type="match status" value="1"/>
</dbReference>
<comment type="function">
    <text evidence="1 12">Catalyzes the condensation of (S)-aspartate-beta-semialdehyde [(S)-ASA] and pyruvate to 4-hydroxy-tetrahydrodipicolinate (HTPA).</text>
</comment>
<evidence type="ECO:0000256" key="16">
    <source>
        <dbReference type="SAM" id="MobiDB-lite"/>
    </source>
</evidence>
<dbReference type="Pfam" id="PF00701">
    <property type="entry name" value="DHDPS"/>
    <property type="match status" value="1"/>
</dbReference>
<feature type="binding site" evidence="12 15">
    <location>
        <position position="208"/>
    </location>
    <ligand>
        <name>pyruvate</name>
        <dbReference type="ChEBI" id="CHEBI:15361"/>
    </ligand>
</feature>
<dbReference type="AlphaFoldDB" id="A0A0H5DSY3"/>
<comment type="subunit">
    <text evidence="12">Homotetramer; dimer of dimers.</text>
</comment>
<dbReference type="PIRSF" id="PIRSF001365">
    <property type="entry name" value="DHDPS"/>
    <property type="match status" value="1"/>
</dbReference>
<feature type="site" description="Part of a proton relay during catalysis" evidence="12">
    <location>
        <position position="109"/>
    </location>
</feature>